<dbReference type="GO" id="GO:0008270">
    <property type="term" value="F:zinc ion binding"/>
    <property type="evidence" value="ECO:0007669"/>
    <property type="project" value="UniProtKB-KW"/>
</dbReference>
<evidence type="ECO:0000313" key="3">
    <source>
        <dbReference type="EMBL" id="OIJ17482.1"/>
    </source>
</evidence>
<comment type="caution">
    <text evidence="3">The sequence shown here is derived from an EMBL/GenBank/DDBJ whole genome shotgun (WGS) entry which is preliminary data.</text>
</comment>
<dbReference type="GO" id="GO:0061630">
    <property type="term" value="F:ubiquitin protein ligase activity"/>
    <property type="evidence" value="ECO:0007669"/>
    <property type="project" value="TreeGrafter"/>
</dbReference>
<dbReference type="PANTHER" id="PTHR24104:SF25">
    <property type="entry name" value="PROTEIN LIN-41"/>
    <property type="match status" value="1"/>
</dbReference>
<dbReference type="SUPFAM" id="SSF101898">
    <property type="entry name" value="NHL repeat"/>
    <property type="match status" value="1"/>
</dbReference>
<feature type="transmembrane region" description="Helical" evidence="1">
    <location>
        <begin position="568"/>
        <end position="589"/>
    </location>
</feature>
<dbReference type="OrthoDB" id="9799230at2"/>
<keyword evidence="2" id="KW-0732">Signal</keyword>
<name>A0A1S2LY95_9BACI</name>
<evidence type="ECO:0000256" key="1">
    <source>
        <dbReference type="SAM" id="Phobius"/>
    </source>
</evidence>
<proteinExistence type="predicted"/>
<feature type="chain" id="PRO_5010309786" description="Yip1 domain-containing protein" evidence="2">
    <location>
        <begin position="28"/>
        <end position="674"/>
    </location>
</feature>
<dbReference type="InterPro" id="IPR050952">
    <property type="entry name" value="TRIM-NHL_E3_ligases"/>
</dbReference>
<feature type="transmembrane region" description="Helical" evidence="1">
    <location>
        <begin position="431"/>
        <end position="447"/>
    </location>
</feature>
<dbReference type="EMBL" id="MLQR01000001">
    <property type="protein sequence ID" value="OIJ17482.1"/>
    <property type="molecule type" value="Genomic_DNA"/>
</dbReference>
<sequence>MMRKYGKMIFFIVMIFQLLNPHSTVMAEVPYYTYTSDSQGMISKTQTAYTPTKQISTINGEKLETPEHVFVDDEDFVYITDSARNKVYILDNNYRFYKELISDKFSEIRSTFVTEEYIYVVDSSASKIYIFEKSTHEYVREIGKPESPVFNEGYSFSPTHIAVDVRGNIYVRSSGSVNGLIMLNRDGDFITFFGANPLKVPLLDQIRSFLLTEAQQRKIERVFPDVPSNLAIDERGFIYTVTSSIETNPIKKFNVSGTNFFSDDLVATFNMESVWIGKYNNVYSVSSEGWIFEYDSEGNLLFLFGGNDVNSSRFGLLQRPVSIASKSSDELLVIDQGAKILQTYETTQFADAVHHAMSAYQAGEYTESKELWEYTMKYNSIFDHAHIGLGYAYLREGVPERAYEEFYAAKYTEGISEAFWEMRQAWLENNLNIVFMLLMTILIAWYTHKFLNRKYHYGVLVSQKVGVIRRVKVIDDLLYMFSFLRGPLNGIYEIQEKNRVAKKSSTVIYLLMAITFILHHMYTNVIFVPKNGYILYELSIMIFLFILWLVSNYLICSINDGEGTFTHVYNGTAYAISPILIIMPAVILFSNGLTLEQSVFYYLPIQAMFLWVVFLTFFMIKDMHNYDVGETIGVISKSIFTMLIIGLFIFVLYSLGNQMIHFLIDVVAEVSKRW</sequence>
<feature type="transmembrane region" description="Helical" evidence="1">
    <location>
        <begin position="507"/>
        <end position="527"/>
    </location>
</feature>
<organism evidence="3 4">
    <name type="scientific">Anaerobacillus alkalilacustris</name>
    <dbReference type="NCBI Taxonomy" id="393763"/>
    <lineage>
        <taxon>Bacteria</taxon>
        <taxon>Bacillati</taxon>
        <taxon>Bacillota</taxon>
        <taxon>Bacilli</taxon>
        <taxon>Bacillales</taxon>
        <taxon>Bacillaceae</taxon>
        <taxon>Anaerobacillus</taxon>
    </lineage>
</organism>
<dbReference type="InterPro" id="IPR011042">
    <property type="entry name" value="6-blade_b-propeller_TolB-like"/>
</dbReference>
<accession>A0A1S2LY95</accession>
<dbReference type="AlphaFoldDB" id="A0A1S2LY95"/>
<feature type="transmembrane region" description="Helical" evidence="1">
    <location>
        <begin position="632"/>
        <end position="653"/>
    </location>
</feature>
<dbReference type="RefSeq" id="WP_071308208.1">
    <property type="nucleotide sequence ID" value="NZ_MLQR01000001.1"/>
</dbReference>
<dbReference type="PANTHER" id="PTHR24104">
    <property type="entry name" value="E3 UBIQUITIN-PROTEIN LIGASE NHLRC1-RELATED"/>
    <property type="match status" value="1"/>
</dbReference>
<dbReference type="GO" id="GO:0000209">
    <property type="term" value="P:protein polyubiquitination"/>
    <property type="evidence" value="ECO:0007669"/>
    <property type="project" value="TreeGrafter"/>
</dbReference>
<dbReference type="Proteomes" id="UP000179524">
    <property type="component" value="Unassembled WGS sequence"/>
</dbReference>
<feature type="transmembrane region" description="Helical" evidence="1">
    <location>
        <begin position="601"/>
        <end position="620"/>
    </location>
</feature>
<dbReference type="Gene3D" id="2.120.10.30">
    <property type="entry name" value="TolB, C-terminal domain"/>
    <property type="match status" value="1"/>
</dbReference>
<feature type="signal peptide" evidence="2">
    <location>
        <begin position="1"/>
        <end position="27"/>
    </location>
</feature>
<feature type="transmembrane region" description="Helical" evidence="1">
    <location>
        <begin position="533"/>
        <end position="556"/>
    </location>
</feature>
<keyword evidence="1" id="KW-1133">Transmembrane helix</keyword>
<evidence type="ECO:0000256" key="2">
    <source>
        <dbReference type="SAM" id="SignalP"/>
    </source>
</evidence>
<protein>
    <recommendedName>
        <fullName evidence="5">Yip1 domain-containing protein</fullName>
    </recommendedName>
</protein>
<keyword evidence="4" id="KW-1185">Reference proteome</keyword>
<reference evidence="3 4" key="1">
    <citation type="submission" date="2016-10" db="EMBL/GenBank/DDBJ databases">
        <title>Draft genome sequences of four alkaliphilic bacteria belonging to the Anaerobacillus genus.</title>
        <authorList>
            <person name="Bassil N.M."/>
            <person name="Lloyd J.R."/>
        </authorList>
    </citation>
    <scope>NUCLEOTIDE SEQUENCE [LARGE SCALE GENOMIC DNA]</scope>
    <source>
        <strain evidence="3 4">DSM 18345</strain>
    </source>
</reference>
<evidence type="ECO:0000313" key="4">
    <source>
        <dbReference type="Proteomes" id="UP000179524"/>
    </source>
</evidence>
<evidence type="ECO:0008006" key="5">
    <source>
        <dbReference type="Google" id="ProtNLM"/>
    </source>
</evidence>
<gene>
    <name evidence="3" type="ORF">BKP37_03030</name>
</gene>
<keyword evidence="1" id="KW-0812">Transmembrane</keyword>
<keyword evidence="1" id="KW-0472">Membrane</keyword>
<dbReference type="GO" id="GO:0043161">
    <property type="term" value="P:proteasome-mediated ubiquitin-dependent protein catabolic process"/>
    <property type="evidence" value="ECO:0007669"/>
    <property type="project" value="TreeGrafter"/>
</dbReference>